<keyword evidence="1" id="KW-0472">Membrane</keyword>
<dbReference type="EMBL" id="BPQH01000031">
    <property type="protein sequence ID" value="GJD53528.1"/>
    <property type="molecule type" value="Genomic_DNA"/>
</dbReference>
<comment type="caution">
    <text evidence="2">The sequence shown here is derived from an EMBL/GenBank/DDBJ whole genome shotgun (WGS) entry which is preliminary data.</text>
</comment>
<keyword evidence="1" id="KW-0812">Transmembrane</keyword>
<evidence type="ECO:0000256" key="1">
    <source>
        <dbReference type="SAM" id="Phobius"/>
    </source>
</evidence>
<keyword evidence="1" id="KW-1133">Transmembrane helix</keyword>
<accession>A0ABQ4R747</accession>
<feature type="transmembrane region" description="Helical" evidence="1">
    <location>
        <begin position="27"/>
        <end position="48"/>
    </location>
</feature>
<evidence type="ECO:0008006" key="4">
    <source>
        <dbReference type="Google" id="ProtNLM"/>
    </source>
</evidence>
<evidence type="ECO:0000313" key="3">
    <source>
        <dbReference type="Proteomes" id="UP001055167"/>
    </source>
</evidence>
<proteinExistence type="predicted"/>
<reference evidence="2" key="2">
    <citation type="submission" date="2021-08" db="EMBL/GenBank/DDBJ databases">
        <authorList>
            <person name="Tani A."/>
            <person name="Ola A."/>
            <person name="Ogura Y."/>
            <person name="Katsura K."/>
            <person name="Hayashi T."/>
        </authorList>
    </citation>
    <scope>NUCLEOTIDE SEQUENCE</scope>
    <source>
        <strain evidence="2">KCTC 52305</strain>
    </source>
</reference>
<sequence>MPRLPGDPRRAAARPRVGVSGAPWRRFVRGVLGTGGLAGLLVLGFVAAMDPYGLRAGPGRAPGPIMDLNQRFMYPQVVRGGAYDAAVFGTSTARLLDPEALDRAFGARFANLAMNAATPWEQAQLARLFLEAAPARAVLFGLDATWCEAEAETRRLTFRAFPPWLYEARAPWTGLLRQWNLQSVQIAGRVLLHRLGRMRARIRGDGYEVFTPPEASYDAARAAAHIHAGATDTVPAALSEAERAALATPALAWLDALLGLTPRDALRLIAFMPVHVAAQPQPGTRGAEREAVCKARVAAIARRRGATLVDFKIASQVTRADANYWDALHYRLPVAARVVEALRAAESDGRDDPDGFYRVLAHPRAAGH</sequence>
<reference evidence="2" key="1">
    <citation type="journal article" date="2021" name="Front. Microbiol.">
        <title>Comprehensive Comparative Genomics and Phenotyping of Methylobacterium Species.</title>
        <authorList>
            <person name="Alessa O."/>
            <person name="Ogura Y."/>
            <person name="Fujitani Y."/>
            <person name="Takami H."/>
            <person name="Hayashi T."/>
            <person name="Sahin N."/>
            <person name="Tani A."/>
        </authorList>
    </citation>
    <scope>NUCLEOTIDE SEQUENCE</scope>
    <source>
        <strain evidence="2">KCTC 52305</strain>
    </source>
</reference>
<name>A0ABQ4R747_9HYPH</name>
<gene>
    <name evidence="2" type="ORF">OPKNFCMD_6305</name>
</gene>
<protein>
    <recommendedName>
        <fullName evidence="4">SGNH/GDSL hydrolase family protein</fullName>
    </recommendedName>
</protein>
<keyword evidence="3" id="KW-1185">Reference proteome</keyword>
<organism evidence="2 3">
    <name type="scientific">Methylobacterium crusticola</name>
    <dbReference type="NCBI Taxonomy" id="1697972"/>
    <lineage>
        <taxon>Bacteria</taxon>
        <taxon>Pseudomonadati</taxon>
        <taxon>Pseudomonadota</taxon>
        <taxon>Alphaproteobacteria</taxon>
        <taxon>Hyphomicrobiales</taxon>
        <taxon>Methylobacteriaceae</taxon>
        <taxon>Methylobacterium</taxon>
    </lineage>
</organism>
<dbReference type="Proteomes" id="UP001055167">
    <property type="component" value="Unassembled WGS sequence"/>
</dbReference>
<evidence type="ECO:0000313" key="2">
    <source>
        <dbReference type="EMBL" id="GJD53528.1"/>
    </source>
</evidence>